<feature type="non-terminal residue" evidence="1">
    <location>
        <position position="1"/>
    </location>
</feature>
<proteinExistence type="predicted"/>
<dbReference type="OrthoDB" id="269227at2759"/>
<dbReference type="Gene3D" id="3.30.560.10">
    <property type="entry name" value="Glucose Oxidase, domain 3"/>
    <property type="match status" value="1"/>
</dbReference>
<dbReference type="EMBL" id="ML994654">
    <property type="protein sequence ID" value="KAF2181072.1"/>
    <property type="molecule type" value="Genomic_DNA"/>
</dbReference>
<protein>
    <submittedName>
        <fullName evidence="1">GMC oxidoreductase</fullName>
    </submittedName>
</protein>
<accession>A0A6A6DRR8</accession>
<feature type="non-terminal residue" evidence="1">
    <location>
        <position position="72"/>
    </location>
</feature>
<name>A0A6A6DRR8_9PEZI</name>
<dbReference type="AlphaFoldDB" id="A0A6A6DRR8"/>
<evidence type="ECO:0000313" key="1">
    <source>
        <dbReference type="EMBL" id="KAF2181072.1"/>
    </source>
</evidence>
<organism evidence="1 2">
    <name type="scientific">Zopfia rhizophila CBS 207.26</name>
    <dbReference type="NCBI Taxonomy" id="1314779"/>
    <lineage>
        <taxon>Eukaryota</taxon>
        <taxon>Fungi</taxon>
        <taxon>Dikarya</taxon>
        <taxon>Ascomycota</taxon>
        <taxon>Pezizomycotina</taxon>
        <taxon>Dothideomycetes</taxon>
        <taxon>Dothideomycetes incertae sedis</taxon>
        <taxon>Zopfiaceae</taxon>
        <taxon>Zopfia</taxon>
    </lineage>
</organism>
<keyword evidence="2" id="KW-1185">Reference proteome</keyword>
<reference evidence="1" key="1">
    <citation type="journal article" date="2020" name="Stud. Mycol.">
        <title>101 Dothideomycetes genomes: a test case for predicting lifestyles and emergence of pathogens.</title>
        <authorList>
            <person name="Haridas S."/>
            <person name="Albert R."/>
            <person name="Binder M."/>
            <person name="Bloem J."/>
            <person name="Labutti K."/>
            <person name="Salamov A."/>
            <person name="Andreopoulos B."/>
            <person name="Baker S."/>
            <person name="Barry K."/>
            <person name="Bills G."/>
            <person name="Bluhm B."/>
            <person name="Cannon C."/>
            <person name="Castanera R."/>
            <person name="Culley D."/>
            <person name="Daum C."/>
            <person name="Ezra D."/>
            <person name="Gonzalez J."/>
            <person name="Henrissat B."/>
            <person name="Kuo A."/>
            <person name="Liang C."/>
            <person name="Lipzen A."/>
            <person name="Lutzoni F."/>
            <person name="Magnuson J."/>
            <person name="Mondo S."/>
            <person name="Nolan M."/>
            <person name="Ohm R."/>
            <person name="Pangilinan J."/>
            <person name="Park H.-J."/>
            <person name="Ramirez L."/>
            <person name="Alfaro M."/>
            <person name="Sun H."/>
            <person name="Tritt A."/>
            <person name="Yoshinaga Y."/>
            <person name="Zwiers L.-H."/>
            <person name="Turgeon B."/>
            <person name="Goodwin S."/>
            <person name="Spatafora J."/>
            <person name="Crous P."/>
            <person name="Grigoriev I."/>
        </authorList>
    </citation>
    <scope>NUCLEOTIDE SEQUENCE</scope>
    <source>
        <strain evidence="1">CBS 207.26</strain>
    </source>
</reference>
<evidence type="ECO:0000313" key="2">
    <source>
        <dbReference type="Proteomes" id="UP000800200"/>
    </source>
</evidence>
<sequence>GTLQPGNFITFVTALSHPFSTGICHIASADLSVGPTIDHEYLSHPLDVELHARHVRYVEKIASTLPLFDLLK</sequence>
<gene>
    <name evidence="1" type="ORF">K469DRAFT_441734</name>
</gene>
<dbReference type="Proteomes" id="UP000800200">
    <property type="component" value="Unassembled WGS sequence"/>
</dbReference>
<dbReference type="SUPFAM" id="SSF54373">
    <property type="entry name" value="FAD-linked reductases, C-terminal domain"/>
    <property type="match status" value="1"/>
</dbReference>